<feature type="transmembrane region" description="Helical" evidence="1">
    <location>
        <begin position="35"/>
        <end position="51"/>
    </location>
</feature>
<accession>A0A0D7CL01</accession>
<keyword evidence="1" id="KW-0812">Transmembrane</keyword>
<protein>
    <submittedName>
        <fullName evidence="2">Uncharacterized protein</fullName>
    </submittedName>
</protein>
<name>A0A0D7CL01_9ACTN</name>
<comment type="caution">
    <text evidence="2">The sequence shown here is derived from an EMBL/GenBank/DDBJ whole genome shotgun (WGS) entry which is preliminary data.</text>
</comment>
<gene>
    <name evidence="2" type="ORF">SNA_17860</name>
</gene>
<keyword evidence="1" id="KW-1133">Transmembrane helix</keyword>
<dbReference type="AlphaFoldDB" id="A0A0D7CL01"/>
<proteinExistence type="predicted"/>
<sequence>MRHGLLIGLTRARVALLIAGLAWFMGLSVPPGIRIVIAVLVLAGIAGDGAVEEQRIRKPASAAAHDDYRTAA</sequence>
<keyword evidence="1" id="KW-0472">Membrane</keyword>
<evidence type="ECO:0000313" key="3">
    <source>
        <dbReference type="Proteomes" id="UP000032458"/>
    </source>
</evidence>
<dbReference type="RefSeq" id="WP_030064828.1">
    <property type="nucleotide sequence ID" value="NZ_JRKI01000026.1"/>
</dbReference>
<dbReference type="PATRIC" id="fig|1240678.4.peg.3759"/>
<dbReference type="EMBL" id="JRKI01000026">
    <property type="protein sequence ID" value="KIZ16858.1"/>
    <property type="molecule type" value="Genomic_DNA"/>
</dbReference>
<reference evidence="2 3" key="1">
    <citation type="submission" date="2014-09" db="EMBL/GenBank/DDBJ databases">
        <title>Draft genome sequence of Streptomyces natalensis ATCC 27448, producer of the antifungal pimaricin.</title>
        <authorList>
            <person name="Mendes M.V."/>
            <person name="Beites T."/>
            <person name="Pires S."/>
            <person name="Santos C.L."/>
            <person name="Moradas-Ferreira P."/>
        </authorList>
    </citation>
    <scope>NUCLEOTIDE SEQUENCE [LARGE SCALE GENOMIC DNA]</scope>
    <source>
        <strain evidence="2 3">ATCC 27448</strain>
    </source>
</reference>
<dbReference type="Proteomes" id="UP000032458">
    <property type="component" value="Unassembled WGS sequence"/>
</dbReference>
<organism evidence="2 3">
    <name type="scientific">Streptomyces natalensis ATCC 27448</name>
    <dbReference type="NCBI Taxonomy" id="1240678"/>
    <lineage>
        <taxon>Bacteria</taxon>
        <taxon>Bacillati</taxon>
        <taxon>Actinomycetota</taxon>
        <taxon>Actinomycetes</taxon>
        <taxon>Kitasatosporales</taxon>
        <taxon>Streptomycetaceae</taxon>
        <taxon>Streptomyces</taxon>
    </lineage>
</organism>
<keyword evidence="3" id="KW-1185">Reference proteome</keyword>
<evidence type="ECO:0000313" key="2">
    <source>
        <dbReference type="EMBL" id="KIZ16858.1"/>
    </source>
</evidence>
<feature type="transmembrane region" description="Helical" evidence="1">
    <location>
        <begin position="12"/>
        <end position="29"/>
    </location>
</feature>
<evidence type="ECO:0000256" key="1">
    <source>
        <dbReference type="SAM" id="Phobius"/>
    </source>
</evidence>